<evidence type="ECO:0000313" key="3">
    <source>
        <dbReference type="Proteomes" id="UP001187531"/>
    </source>
</evidence>
<evidence type="ECO:0000259" key="1">
    <source>
        <dbReference type="Pfam" id="PF16521"/>
    </source>
</evidence>
<accession>A0AA88HSF1</accession>
<proteinExistence type="predicted"/>
<reference evidence="2" key="1">
    <citation type="submission" date="2023-07" db="EMBL/GenBank/DDBJ databases">
        <title>Chromosome-level genome assembly of Artemia franciscana.</title>
        <authorList>
            <person name="Jo E."/>
        </authorList>
    </citation>
    <scope>NUCLEOTIDE SEQUENCE</scope>
    <source>
        <tissue evidence="2">Whole body</tissue>
    </source>
</reference>
<keyword evidence="3" id="KW-1185">Reference proteome</keyword>
<sequence length="73" mass="8515">MSVVPPNAQSSSKINEQRYFRIPFEDLSSQSKGWWYAHFDGPWIARQMEIYPDKTPVLLIKANVISAHVYFNI</sequence>
<dbReference type="AlphaFoldDB" id="A0AA88HSF1"/>
<dbReference type="Proteomes" id="UP001187531">
    <property type="component" value="Unassembled WGS sequence"/>
</dbReference>
<protein>
    <recommendedName>
        <fullName evidence="1">Myosin VI cargo binding domain-containing protein</fullName>
    </recommendedName>
</protein>
<gene>
    <name evidence="2" type="ORF">QYM36_010157</name>
</gene>
<dbReference type="InterPro" id="IPR032412">
    <property type="entry name" value="Myosin-VI_CBD"/>
</dbReference>
<organism evidence="2 3">
    <name type="scientific">Artemia franciscana</name>
    <name type="common">Brine shrimp</name>
    <name type="synonym">Artemia sanfranciscana</name>
    <dbReference type="NCBI Taxonomy" id="6661"/>
    <lineage>
        <taxon>Eukaryota</taxon>
        <taxon>Metazoa</taxon>
        <taxon>Ecdysozoa</taxon>
        <taxon>Arthropoda</taxon>
        <taxon>Crustacea</taxon>
        <taxon>Branchiopoda</taxon>
        <taxon>Anostraca</taxon>
        <taxon>Artemiidae</taxon>
        <taxon>Artemia</taxon>
    </lineage>
</organism>
<dbReference type="EMBL" id="JAVRJZ010000012">
    <property type="protein sequence ID" value="KAK2715444.1"/>
    <property type="molecule type" value="Genomic_DNA"/>
</dbReference>
<feature type="domain" description="Myosin VI cargo binding" evidence="1">
    <location>
        <begin position="17"/>
        <end position="61"/>
    </location>
</feature>
<comment type="caution">
    <text evidence="2">The sequence shown here is derived from an EMBL/GenBank/DDBJ whole genome shotgun (WGS) entry which is preliminary data.</text>
</comment>
<name>A0AA88HSF1_ARTSF</name>
<evidence type="ECO:0000313" key="2">
    <source>
        <dbReference type="EMBL" id="KAK2715444.1"/>
    </source>
</evidence>
<dbReference type="Pfam" id="PF16521">
    <property type="entry name" value="Myosin-VI_CBD"/>
    <property type="match status" value="1"/>
</dbReference>